<evidence type="ECO:0008006" key="4">
    <source>
        <dbReference type="Google" id="ProtNLM"/>
    </source>
</evidence>
<evidence type="ECO:0000313" key="2">
    <source>
        <dbReference type="EMBL" id="MBO0510738.1"/>
    </source>
</evidence>
<evidence type="ECO:0000313" key="3">
    <source>
        <dbReference type="Proteomes" id="UP000664167"/>
    </source>
</evidence>
<evidence type="ECO:0000256" key="1">
    <source>
        <dbReference type="SAM" id="MobiDB-lite"/>
    </source>
</evidence>
<accession>A0A939JDX5</accession>
<feature type="compositionally biased region" description="Low complexity" evidence="1">
    <location>
        <begin position="44"/>
        <end position="56"/>
    </location>
</feature>
<dbReference type="PROSITE" id="PS51257">
    <property type="entry name" value="PROKAR_LIPOPROTEIN"/>
    <property type="match status" value="1"/>
</dbReference>
<dbReference type="EMBL" id="JAFLRJ010000020">
    <property type="protein sequence ID" value="MBO0510738.1"/>
    <property type="molecule type" value="Genomic_DNA"/>
</dbReference>
<gene>
    <name evidence="2" type="ORF">J0695_02770</name>
</gene>
<protein>
    <recommendedName>
        <fullName evidence="4">Lipoprotein</fullName>
    </recommendedName>
</protein>
<dbReference type="AlphaFoldDB" id="A0A939JDX5"/>
<dbReference type="Proteomes" id="UP000664167">
    <property type="component" value="Unassembled WGS sequence"/>
</dbReference>
<sequence>MQRKALSAAHGAKRVWGGAVVLLAGSALTLCGCSDSHVEGDSRGAGPTPSAATSAPVTAAEYGTSLSGATAPVDNALAELARARSGVAVQKALRHASDATGGAGRRLDGVRTPEPVRSEHAALARAMDDLHTDLLATSTALAKPASSGLCTPRAAVAQVGTEKSFAALRTAGATLTARGYKVGLVLPRMPRQQHRSLGNGTFLRDGDRSGRGVLTVVNSGGSDTTLTVARGKKVTFTVYARKHSTVKVRHIDDGTYTIYYASGEDWDQGAKKFSRNCSFQKFDRTSKFETTTTSTQIVYSTWTLTLKPGPGGNATVSDVPPGQYPSY</sequence>
<proteinExistence type="predicted"/>
<organism evidence="2 3">
    <name type="scientific">Streptomyces beijiangensis</name>
    <dbReference type="NCBI Taxonomy" id="163361"/>
    <lineage>
        <taxon>Bacteria</taxon>
        <taxon>Bacillati</taxon>
        <taxon>Actinomycetota</taxon>
        <taxon>Actinomycetes</taxon>
        <taxon>Kitasatosporales</taxon>
        <taxon>Streptomycetaceae</taxon>
        <taxon>Streptomyces</taxon>
    </lineage>
</organism>
<feature type="region of interest" description="Disordered" evidence="1">
    <location>
        <begin position="37"/>
        <end position="56"/>
    </location>
</feature>
<reference evidence="2" key="1">
    <citation type="submission" date="2021-03" db="EMBL/GenBank/DDBJ databases">
        <title>Streptomyces poriferae sp. nov., a novel marine sponge-derived Actinobacteria species with anti-MRSA activity.</title>
        <authorList>
            <person name="Sandoval-Powers M."/>
            <person name="Kralova S."/>
            <person name="Nguyen G.-S."/>
            <person name="Fawwal D."/>
            <person name="Degnes K."/>
            <person name="Klinkenberg G."/>
            <person name="Sletta H."/>
            <person name="Wentzel A."/>
            <person name="Liles M.R."/>
        </authorList>
    </citation>
    <scope>NUCLEOTIDE SEQUENCE</scope>
    <source>
        <strain evidence="2">DSM 41794</strain>
    </source>
</reference>
<name>A0A939JDX5_9ACTN</name>
<comment type="caution">
    <text evidence="2">The sequence shown here is derived from an EMBL/GenBank/DDBJ whole genome shotgun (WGS) entry which is preliminary data.</text>
</comment>
<keyword evidence="3" id="KW-1185">Reference proteome</keyword>
<dbReference type="RefSeq" id="WP_206959802.1">
    <property type="nucleotide sequence ID" value="NZ_BAAAJJ010000008.1"/>
</dbReference>